<dbReference type="Pfam" id="PF07238">
    <property type="entry name" value="PilZ"/>
    <property type="match status" value="1"/>
</dbReference>
<dbReference type="Proteomes" id="UP000198635">
    <property type="component" value="Unassembled WGS sequence"/>
</dbReference>
<organism evidence="2 3">
    <name type="scientific">Desulfomicrobium apsheronum</name>
    <dbReference type="NCBI Taxonomy" id="52560"/>
    <lineage>
        <taxon>Bacteria</taxon>
        <taxon>Pseudomonadati</taxon>
        <taxon>Thermodesulfobacteriota</taxon>
        <taxon>Desulfovibrionia</taxon>
        <taxon>Desulfovibrionales</taxon>
        <taxon>Desulfomicrobiaceae</taxon>
        <taxon>Desulfomicrobium</taxon>
    </lineage>
</organism>
<dbReference type="GO" id="GO:0035438">
    <property type="term" value="F:cyclic-di-GMP binding"/>
    <property type="evidence" value="ECO:0007669"/>
    <property type="project" value="InterPro"/>
</dbReference>
<name>A0A1I3SH33_9BACT</name>
<keyword evidence="3" id="KW-1185">Reference proteome</keyword>
<sequence length="114" mass="13095">MRVRNTKDNREKDRIPHKAVIRFCAGDHDECRIARMINYSSTGMYLELNYPPPKLGANLLIEVLEGEELQNPMMEFQNPKTCYYAKVIWKKNLPDSNAEYGVGLRYLSSAPAEG</sequence>
<evidence type="ECO:0000313" key="3">
    <source>
        <dbReference type="Proteomes" id="UP000198635"/>
    </source>
</evidence>
<dbReference type="RefSeq" id="WP_092373268.1">
    <property type="nucleotide sequence ID" value="NZ_FORX01000004.1"/>
</dbReference>
<evidence type="ECO:0000313" key="2">
    <source>
        <dbReference type="EMBL" id="SFJ58018.1"/>
    </source>
</evidence>
<dbReference type="InterPro" id="IPR009875">
    <property type="entry name" value="PilZ_domain"/>
</dbReference>
<dbReference type="EMBL" id="FORX01000004">
    <property type="protein sequence ID" value="SFJ58018.1"/>
    <property type="molecule type" value="Genomic_DNA"/>
</dbReference>
<dbReference type="OrthoDB" id="5471582at2"/>
<reference evidence="3" key="1">
    <citation type="submission" date="2016-10" db="EMBL/GenBank/DDBJ databases">
        <authorList>
            <person name="Varghese N."/>
            <person name="Submissions S."/>
        </authorList>
    </citation>
    <scope>NUCLEOTIDE SEQUENCE [LARGE SCALE GENOMIC DNA]</scope>
    <source>
        <strain evidence="3">DSM 5918</strain>
    </source>
</reference>
<proteinExistence type="predicted"/>
<evidence type="ECO:0000259" key="1">
    <source>
        <dbReference type="Pfam" id="PF07238"/>
    </source>
</evidence>
<gene>
    <name evidence="2" type="ORF">SAMN04488082_104161</name>
</gene>
<accession>A0A1I3SH33</accession>
<protein>
    <recommendedName>
        <fullName evidence="1">PilZ domain-containing protein</fullName>
    </recommendedName>
</protein>
<feature type="domain" description="PilZ" evidence="1">
    <location>
        <begin position="9"/>
        <end position="106"/>
    </location>
</feature>
<dbReference type="AlphaFoldDB" id="A0A1I3SH33"/>